<dbReference type="EC" id="3.2.2.4" evidence="2"/>
<dbReference type="InterPro" id="IPR031100">
    <property type="entry name" value="LOG_fam"/>
</dbReference>
<name>A0AA41WX94_9ALTE</name>
<keyword evidence="7" id="KW-1185">Reference proteome</keyword>
<comment type="catalytic activity">
    <reaction evidence="1">
        <text>AMP + H2O = D-ribose 5-phosphate + adenine</text>
        <dbReference type="Rhea" id="RHEA:20129"/>
        <dbReference type="ChEBI" id="CHEBI:15377"/>
        <dbReference type="ChEBI" id="CHEBI:16708"/>
        <dbReference type="ChEBI" id="CHEBI:78346"/>
        <dbReference type="ChEBI" id="CHEBI:456215"/>
        <dbReference type="EC" id="3.2.2.4"/>
    </reaction>
</comment>
<dbReference type="Pfam" id="PF14793">
    <property type="entry name" value="DUF4478"/>
    <property type="match status" value="1"/>
</dbReference>
<dbReference type="Gene3D" id="3.30.1850.10">
    <property type="entry name" value="MoCo carrier protein-like"/>
    <property type="match status" value="1"/>
</dbReference>
<keyword evidence="6" id="KW-0326">Glycosidase</keyword>
<dbReference type="InterPro" id="IPR027820">
    <property type="entry name" value="PpnN_N"/>
</dbReference>
<keyword evidence="6" id="KW-0378">Hydrolase</keyword>
<reference evidence="6" key="1">
    <citation type="submission" date="2022-07" db="EMBL/GenBank/DDBJ databases">
        <title>Characterization of the Novel Bacterium Alteromonas immobilis LMIT006 and Alteromonas gregis LMIT007.</title>
        <authorList>
            <person name="Lin X."/>
        </authorList>
    </citation>
    <scope>NUCLEOTIDE SEQUENCE</scope>
    <source>
        <strain evidence="6">LMIT007</strain>
    </source>
</reference>
<dbReference type="Pfam" id="PF11892">
    <property type="entry name" value="PpnN_C"/>
    <property type="match status" value="1"/>
</dbReference>
<protein>
    <recommendedName>
        <fullName evidence="3">AMP nucleosidase</fullName>
        <ecNumber evidence="2">3.2.2.4</ecNumber>
    </recommendedName>
    <alternativeName>
        <fullName evidence="3">AMP nucleosidase</fullName>
    </alternativeName>
</protein>
<dbReference type="Proteomes" id="UP001165413">
    <property type="component" value="Unassembled WGS sequence"/>
</dbReference>
<evidence type="ECO:0000256" key="2">
    <source>
        <dbReference type="ARBA" id="ARBA00011985"/>
    </source>
</evidence>
<dbReference type="GO" id="GO:0005829">
    <property type="term" value="C:cytosol"/>
    <property type="evidence" value="ECO:0007669"/>
    <property type="project" value="TreeGrafter"/>
</dbReference>
<proteinExistence type="predicted"/>
<dbReference type="PANTHER" id="PTHR43393:SF1">
    <property type="entry name" value="PYRIMIDINE_PURINE NUCLEOTIDE 5'-MONOPHOSPHATE NUCLEOSIDASE"/>
    <property type="match status" value="1"/>
</dbReference>
<dbReference type="PANTHER" id="PTHR43393">
    <property type="entry name" value="CYTOKININ RIBOSIDE 5'-MONOPHOSPHATE PHOSPHORIBOHYDROLASE"/>
    <property type="match status" value="1"/>
</dbReference>
<evidence type="ECO:0000259" key="5">
    <source>
        <dbReference type="Pfam" id="PF14793"/>
    </source>
</evidence>
<feature type="domain" description="Pyrimidine/purine nucleotide 5'-monophosphate nucleosidase C-terminal" evidence="4">
    <location>
        <begin position="342"/>
        <end position="460"/>
    </location>
</feature>
<dbReference type="AlphaFoldDB" id="A0AA41WX94"/>
<dbReference type="Pfam" id="PF03641">
    <property type="entry name" value="Lysine_decarbox"/>
    <property type="match status" value="1"/>
</dbReference>
<evidence type="ECO:0000313" key="7">
    <source>
        <dbReference type="Proteomes" id="UP001165413"/>
    </source>
</evidence>
<dbReference type="SUPFAM" id="SSF102405">
    <property type="entry name" value="MCP/YpsA-like"/>
    <property type="match status" value="1"/>
</dbReference>
<accession>A0AA41WX94</accession>
<evidence type="ECO:0000313" key="6">
    <source>
        <dbReference type="EMBL" id="MCP3427755.1"/>
    </source>
</evidence>
<sequence>MHKVQLNPVGWMSQLSQSEMKSVTASHHPERYQLFRRCCLAVLNSGAETDDMHKLMSDNENFQIHLIRKERGVKIELENPPSQAFVDGKLITGVHEHLFSVMRDLLYMEDKYPQGVCQLTTPEKSNSGTQLATGQCTDLVFDMLRHANAISTNEDLNTIVCWGGHSIRPHEYQYTKEVGYQLGLREFNICTGCGPGAMKGPMKGAAIGHAKQRVSNGRYIGITEPSIIAAEPPNAIVNELIIMPDIEKRLEAFVRFAHGIIVFPGGAGTAEELLYILGVLLQAENHQQKIPLVLTGPQESESYFIELDSFIKATLGFKATQLYTIIIDDPKAVGQFFAKQHQDVKQARRNIGDSYGYNWSLQIPSAMQHPFVPSHENMAGLDLHLEQPIGDLAATLRCAFSGIVAGNIKAEAVQDIAQKGPYQLNGEPKLMNLLDKLLQAFVAQGRMKLPGTQYEPCYIIAQTHNE</sequence>
<dbReference type="NCBIfam" id="NF038390">
    <property type="entry name" value="Nsidase_PpnN"/>
    <property type="match status" value="1"/>
</dbReference>
<organism evidence="6 7">
    <name type="scientific">Opacimonas viscosa</name>
    <dbReference type="NCBI Taxonomy" id="2961944"/>
    <lineage>
        <taxon>Bacteria</taxon>
        <taxon>Pseudomonadati</taxon>
        <taxon>Pseudomonadota</taxon>
        <taxon>Gammaproteobacteria</taxon>
        <taxon>Alteromonadales</taxon>
        <taxon>Alteromonadaceae</taxon>
        <taxon>Opacimonas</taxon>
    </lineage>
</organism>
<dbReference type="InterPro" id="IPR049788">
    <property type="entry name" value="PpnN"/>
</dbReference>
<dbReference type="EMBL" id="JANATA010000002">
    <property type="protein sequence ID" value="MCP3427755.1"/>
    <property type="molecule type" value="Genomic_DNA"/>
</dbReference>
<evidence type="ECO:0000256" key="3">
    <source>
        <dbReference type="ARBA" id="ARBA00031983"/>
    </source>
</evidence>
<dbReference type="InterPro" id="IPR037153">
    <property type="entry name" value="PpnN-like_sf"/>
</dbReference>
<evidence type="ECO:0000259" key="4">
    <source>
        <dbReference type="Pfam" id="PF11892"/>
    </source>
</evidence>
<dbReference type="InterPro" id="IPR052341">
    <property type="entry name" value="LOG_family_nucleotidases"/>
</dbReference>
<dbReference type="Gene3D" id="3.40.50.450">
    <property type="match status" value="1"/>
</dbReference>
<dbReference type="RefSeq" id="WP_254098424.1">
    <property type="nucleotide sequence ID" value="NZ_JANATA010000002.1"/>
</dbReference>
<dbReference type="GO" id="GO:0008714">
    <property type="term" value="F:AMP nucleosidase activity"/>
    <property type="evidence" value="ECO:0007669"/>
    <property type="project" value="UniProtKB-EC"/>
</dbReference>
<feature type="domain" description="Pyrimidine/purine nucleotide 5'-monophosphate nucleosidase N-terminal" evidence="5">
    <location>
        <begin position="4"/>
        <end position="112"/>
    </location>
</feature>
<evidence type="ECO:0000256" key="1">
    <source>
        <dbReference type="ARBA" id="ARBA00000274"/>
    </source>
</evidence>
<gene>
    <name evidence="6" type="primary">ppnN</name>
    <name evidence="6" type="ORF">NLF92_02225</name>
</gene>
<comment type="caution">
    <text evidence="6">The sequence shown here is derived from an EMBL/GenBank/DDBJ whole genome shotgun (WGS) entry which is preliminary data.</text>
</comment>
<dbReference type="InterPro" id="IPR021826">
    <property type="entry name" value="PpnN_C"/>
</dbReference>